<name>A0A2G9HCA7_9LAMI</name>
<organism evidence="2 3">
    <name type="scientific">Handroanthus impetiginosus</name>
    <dbReference type="NCBI Taxonomy" id="429701"/>
    <lineage>
        <taxon>Eukaryota</taxon>
        <taxon>Viridiplantae</taxon>
        <taxon>Streptophyta</taxon>
        <taxon>Embryophyta</taxon>
        <taxon>Tracheophyta</taxon>
        <taxon>Spermatophyta</taxon>
        <taxon>Magnoliopsida</taxon>
        <taxon>eudicotyledons</taxon>
        <taxon>Gunneridae</taxon>
        <taxon>Pentapetalae</taxon>
        <taxon>asterids</taxon>
        <taxon>lamiids</taxon>
        <taxon>Lamiales</taxon>
        <taxon>Bignoniaceae</taxon>
        <taxon>Crescentiina</taxon>
        <taxon>Tabebuia alliance</taxon>
        <taxon>Handroanthus</taxon>
    </lineage>
</organism>
<dbReference type="OrthoDB" id="913943at2759"/>
<dbReference type="EMBL" id="NKXS01002138">
    <property type="protein sequence ID" value="PIN15138.1"/>
    <property type="molecule type" value="Genomic_DNA"/>
</dbReference>
<evidence type="ECO:0000313" key="2">
    <source>
        <dbReference type="EMBL" id="PIN15138.1"/>
    </source>
</evidence>
<dbReference type="AlphaFoldDB" id="A0A2G9HCA7"/>
<keyword evidence="1" id="KW-0472">Membrane</keyword>
<feature type="transmembrane region" description="Helical" evidence="1">
    <location>
        <begin position="199"/>
        <end position="225"/>
    </location>
</feature>
<sequence>MDQSKVTLLENQASRKKTKQFFILFFIIVFTLIISAIISAFTVLKRHAESQSLSANPILAIESACSVTYNYRTCIRSLSSLQNHTHKIHPSDILEFSIRSQNVEIIDCDEEMVKDLRILMAQAKNSTTRCLHGLHTAAAAAGTPLQQILRLKKVKMRIMKAEIYVLNSLDILEKKDEIDAMFGPNFGSILGSFMLDREYYVLSVVLLCLQYLAMVLLFCVLMRVFMSRTRI</sequence>
<evidence type="ECO:0000256" key="1">
    <source>
        <dbReference type="SAM" id="Phobius"/>
    </source>
</evidence>
<gene>
    <name evidence="2" type="ORF">CDL12_12219</name>
</gene>
<evidence type="ECO:0000313" key="3">
    <source>
        <dbReference type="Proteomes" id="UP000231279"/>
    </source>
</evidence>
<evidence type="ECO:0008006" key="4">
    <source>
        <dbReference type="Google" id="ProtNLM"/>
    </source>
</evidence>
<accession>A0A2G9HCA7</accession>
<proteinExistence type="predicted"/>
<dbReference type="Proteomes" id="UP000231279">
    <property type="component" value="Unassembled WGS sequence"/>
</dbReference>
<protein>
    <recommendedName>
        <fullName evidence="4">Pectinesterase</fullName>
    </recommendedName>
</protein>
<reference evidence="3" key="1">
    <citation type="journal article" date="2018" name="Gigascience">
        <title>Genome assembly of the Pink Ipe (Handroanthus impetiginosus, Bignoniaceae), a highly valued, ecologically keystone Neotropical timber forest tree.</title>
        <authorList>
            <person name="Silva-Junior O.B."/>
            <person name="Grattapaglia D."/>
            <person name="Novaes E."/>
            <person name="Collevatti R.G."/>
        </authorList>
    </citation>
    <scope>NUCLEOTIDE SEQUENCE [LARGE SCALE GENOMIC DNA]</scope>
    <source>
        <strain evidence="3">cv. UFG-1</strain>
    </source>
</reference>
<comment type="caution">
    <text evidence="2">The sequence shown here is derived from an EMBL/GenBank/DDBJ whole genome shotgun (WGS) entry which is preliminary data.</text>
</comment>
<keyword evidence="3" id="KW-1185">Reference proteome</keyword>
<keyword evidence="1" id="KW-1133">Transmembrane helix</keyword>
<keyword evidence="1" id="KW-0812">Transmembrane</keyword>
<feature type="transmembrane region" description="Helical" evidence="1">
    <location>
        <begin position="21"/>
        <end position="44"/>
    </location>
</feature>